<sequence>MTARALGGRYRLEQKIGEGGMAEVYRAIDTLLDRTVAVKMLRSQYAEDEEFVRRFRQEAQAAARLSHPNIVNVYDVGVEDGQQYIVMEYVDGPTLKDVIVERAPLPVEDVIRISKQICSALQHAHELNVVHRDIKPHNILLTKSGQVKVADFGIARAATGQTIAHRQATTVLGSVHYFSPEQARGAPTDAKSDIYSLGVVMYEMLTGKLPFEGDSPVSVALKHLREPFVEPRQLNKDIPQSVENIVLRCLVKEPEGRYPNMAAVMADLDAALARPNVPKFVPSSGMDDKTIVVPAMGDRLSEALKSAEVQGGREDTVEARASKPPMAPWKRASLIAGIVVLSLAALGLGGYAAIVIVTRLLTVPNVELPSVVGKPVASAVATLEAAGFSRQQIQEKFEPNLKAASGIVYQQSPAGNTQVKKTRDITLYVSQGAPKVAVPDVTNEPVDQAKQALVSAGFSANNIVVQTETSTSVPSGDVISSDPAPGVQVPITSKITLTVSQQQYVTVPKLVGLTLQQAEAAIQAAGLTLGTVTPSDLVNQNPLVSYAYPYIQGDRVPVGSTINLYVVPNPAAIPPSNGTGNATGNSANGGTQNETGNASSTSNGSGADNGVAGNGASGAPANATLTTTQPSPKPQPPGHAPSGPGKHKGH</sequence>
<dbReference type="PANTHER" id="PTHR43289">
    <property type="entry name" value="MITOGEN-ACTIVATED PROTEIN KINASE KINASE KINASE 20-RELATED"/>
    <property type="match status" value="1"/>
</dbReference>
<dbReference type="EMBL" id="JASGCB010000009">
    <property type="protein sequence ID" value="MDI9259966.1"/>
    <property type="molecule type" value="Genomic_DNA"/>
</dbReference>
<evidence type="ECO:0000256" key="5">
    <source>
        <dbReference type="ARBA" id="ARBA00022777"/>
    </source>
</evidence>
<feature type="domain" description="PASTA" evidence="13">
    <location>
        <begin position="432"/>
        <end position="501"/>
    </location>
</feature>
<dbReference type="Pfam" id="PF03793">
    <property type="entry name" value="PASTA"/>
    <property type="match status" value="3"/>
</dbReference>
<evidence type="ECO:0000256" key="2">
    <source>
        <dbReference type="ARBA" id="ARBA00022527"/>
    </source>
</evidence>
<dbReference type="Gene3D" id="3.30.10.20">
    <property type="match status" value="3"/>
</dbReference>
<dbReference type="InterPro" id="IPR005543">
    <property type="entry name" value="PASTA_dom"/>
</dbReference>
<dbReference type="Gene3D" id="1.10.510.10">
    <property type="entry name" value="Transferase(Phosphotransferase) domain 1"/>
    <property type="match status" value="1"/>
</dbReference>
<keyword evidence="4 9" id="KW-0547">Nucleotide-binding</keyword>
<keyword evidence="2" id="KW-0723">Serine/threonine-protein kinase</keyword>
<dbReference type="PROSITE" id="PS00107">
    <property type="entry name" value="PROTEIN_KINASE_ATP"/>
    <property type="match status" value="1"/>
</dbReference>
<dbReference type="SMART" id="SM00740">
    <property type="entry name" value="PASTA"/>
    <property type="match status" value="3"/>
</dbReference>
<dbReference type="NCBIfam" id="NF033483">
    <property type="entry name" value="PknB_PASTA_kin"/>
    <property type="match status" value="1"/>
</dbReference>
<proteinExistence type="predicted"/>
<evidence type="ECO:0000256" key="6">
    <source>
        <dbReference type="ARBA" id="ARBA00022840"/>
    </source>
</evidence>
<keyword evidence="3" id="KW-0808">Transferase</keyword>
<dbReference type="PANTHER" id="PTHR43289:SF34">
    <property type="entry name" value="SERINE_THREONINE-PROTEIN KINASE YBDM-RELATED"/>
    <property type="match status" value="1"/>
</dbReference>
<evidence type="ECO:0000256" key="7">
    <source>
        <dbReference type="ARBA" id="ARBA00047899"/>
    </source>
</evidence>
<feature type="binding site" evidence="9">
    <location>
        <position position="39"/>
    </location>
    <ligand>
        <name>ATP</name>
        <dbReference type="ChEBI" id="CHEBI:30616"/>
    </ligand>
</feature>
<name>A0ABT6XY01_ALISE</name>
<evidence type="ECO:0000313" key="14">
    <source>
        <dbReference type="EMBL" id="MDI9259966.1"/>
    </source>
</evidence>
<reference evidence="14 15" key="1">
    <citation type="submission" date="2023-04" db="EMBL/GenBank/DDBJ databases">
        <title>A. sendaiensis sub sp. chiapanensis a novel subspecie with specific adaptation in bacterial cell wall isolated from an active volcano.</title>
        <authorList>
            <person name="Alvarez Gutierrez P.E."/>
            <person name="Ortiz Cortes L.Y."/>
        </authorList>
    </citation>
    <scope>NUCLEOTIDE SEQUENCE [LARGE SCALE GENOMIC DNA]</scope>
    <source>
        <strain evidence="14 15">PA2</strain>
    </source>
</reference>
<dbReference type="InterPro" id="IPR017441">
    <property type="entry name" value="Protein_kinase_ATP_BS"/>
</dbReference>
<dbReference type="CDD" id="cd14014">
    <property type="entry name" value="STKc_PknB_like"/>
    <property type="match status" value="1"/>
</dbReference>
<keyword evidence="15" id="KW-1185">Reference proteome</keyword>
<dbReference type="Gene3D" id="3.30.200.20">
    <property type="entry name" value="Phosphorylase Kinase, domain 1"/>
    <property type="match status" value="1"/>
</dbReference>
<feature type="transmembrane region" description="Helical" evidence="11">
    <location>
        <begin position="332"/>
        <end position="357"/>
    </location>
</feature>
<evidence type="ECO:0000256" key="9">
    <source>
        <dbReference type="PROSITE-ProRule" id="PRU10141"/>
    </source>
</evidence>
<feature type="domain" description="PASTA" evidence="13">
    <location>
        <begin position="362"/>
        <end position="431"/>
    </location>
</feature>
<keyword evidence="11" id="KW-0472">Membrane</keyword>
<comment type="catalytic activity">
    <reaction evidence="8">
        <text>L-seryl-[protein] + ATP = O-phospho-L-seryl-[protein] + ADP + H(+)</text>
        <dbReference type="Rhea" id="RHEA:17989"/>
        <dbReference type="Rhea" id="RHEA-COMP:9863"/>
        <dbReference type="Rhea" id="RHEA-COMP:11604"/>
        <dbReference type="ChEBI" id="CHEBI:15378"/>
        <dbReference type="ChEBI" id="CHEBI:29999"/>
        <dbReference type="ChEBI" id="CHEBI:30616"/>
        <dbReference type="ChEBI" id="CHEBI:83421"/>
        <dbReference type="ChEBI" id="CHEBI:456216"/>
        <dbReference type="EC" id="2.7.11.1"/>
    </reaction>
</comment>
<evidence type="ECO:0000256" key="10">
    <source>
        <dbReference type="SAM" id="MobiDB-lite"/>
    </source>
</evidence>
<accession>A0ABT6XY01</accession>
<feature type="region of interest" description="Disordered" evidence="10">
    <location>
        <begin position="576"/>
        <end position="650"/>
    </location>
</feature>
<feature type="compositionally biased region" description="Low complexity" evidence="10">
    <location>
        <begin position="576"/>
        <end position="611"/>
    </location>
</feature>
<feature type="domain" description="PASTA" evidence="13">
    <location>
        <begin position="502"/>
        <end position="568"/>
    </location>
</feature>
<keyword evidence="11" id="KW-1133">Transmembrane helix</keyword>
<dbReference type="InterPro" id="IPR008271">
    <property type="entry name" value="Ser/Thr_kinase_AS"/>
</dbReference>
<organism evidence="14 15">
    <name type="scientific">Alicyclobacillus sendaiensis PA2</name>
    <dbReference type="NCBI Taxonomy" id="3029425"/>
    <lineage>
        <taxon>Bacteria</taxon>
        <taxon>Bacillati</taxon>
        <taxon>Bacillota</taxon>
        <taxon>Bacilli</taxon>
        <taxon>Bacillales</taxon>
        <taxon>Alicyclobacillaceae</taxon>
        <taxon>Alicyclobacillus</taxon>
    </lineage>
</organism>
<dbReference type="CDD" id="cd06577">
    <property type="entry name" value="PASTA_pknB"/>
    <property type="match status" value="2"/>
</dbReference>
<dbReference type="PROSITE" id="PS51178">
    <property type="entry name" value="PASTA"/>
    <property type="match status" value="3"/>
</dbReference>
<feature type="domain" description="Protein kinase" evidence="12">
    <location>
        <begin position="10"/>
        <end position="272"/>
    </location>
</feature>
<comment type="catalytic activity">
    <reaction evidence="7">
        <text>L-threonyl-[protein] + ATP = O-phospho-L-threonyl-[protein] + ADP + H(+)</text>
        <dbReference type="Rhea" id="RHEA:46608"/>
        <dbReference type="Rhea" id="RHEA-COMP:11060"/>
        <dbReference type="Rhea" id="RHEA-COMP:11605"/>
        <dbReference type="ChEBI" id="CHEBI:15378"/>
        <dbReference type="ChEBI" id="CHEBI:30013"/>
        <dbReference type="ChEBI" id="CHEBI:30616"/>
        <dbReference type="ChEBI" id="CHEBI:61977"/>
        <dbReference type="ChEBI" id="CHEBI:456216"/>
        <dbReference type="EC" id="2.7.11.1"/>
    </reaction>
</comment>
<evidence type="ECO:0000259" key="13">
    <source>
        <dbReference type="PROSITE" id="PS51178"/>
    </source>
</evidence>
<gene>
    <name evidence="14" type="primary">pknB</name>
    <name evidence="14" type="ORF">QID03_07160</name>
</gene>
<dbReference type="InterPro" id="IPR000719">
    <property type="entry name" value="Prot_kinase_dom"/>
</dbReference>
<feature type="compositionally biased region" description="Low complexity" evidence="10">
    <location>
        <begin position="617"/>
        <end position="630"/>
    </location>
</feature>
<dbReference type="Pfam" id="PF00069">
    <property type="entry name" value="Pkinase"/>
    <property type="match status" value="1"/>
</dbReference>
<dbReference type="SUPFAM" id="SSF56112">
    <property type="entry name" value="Protein kinase-like (PK-like)"/>
    <property type="match status" value="1"/>
</dbReference>
<keyword evidence="6 9" id="KW-0067">ATP-binding</keyword>
<evidence type="ECO:0000313" key="15">
    <source>
        <dbReference type="Proteomes" id="UP001529245"/>
    </source>
</evidence>
<dbReference type="GO" id="GO:0016301">
    <property type="term" value="F:kinase activity"/>
    <property type="evidence" value="ECO:0007669"/>
    <property type="project" value="UniProtKB-KW"/>
</dbReference>
<evidence type="ECO:0000256" key="4">
    <source>
        <dbReference type="ARBA" id="ARBA00022741"/>
    </source>
</evidence>
<dbReference type="SMART" id="SM00220">
    <property type="entry name" value="S_TKc"/>
    <property type="match status" value="1"/>
</dbReference>
<evidence type="ECO:0000259" key="12">
    <source>
        <dbReference type="PROSITE" id="PS50011"/>
    </source>
</evidence>
<dbReference type="PROSITE" id="PS50011">
    <property type="entry name" value="PROTEIN_KINASE_DOM"/>
    <property type="match status" value="1"/>
</dbReference>
<evidence type="ECO:0000256" key="1">
    <source>
        <dbReference type="ARBA" id="ARBA00012513"/>
    </source>
</evidence>
<evidence type="ECO:0000256" key="8">
    <source>
        <dbReference type="ARBA" id="ARBA00048679"/>
    </source>
</evidence>
<evidence type="ECO:0000256" key="11">
    <source>
        <dbReference type="SAM" id="Phobius"/>
    </source>
</evidence>
<protein>
    <recommendedName>
        <fullName evidence="1">non-specific serine/threonine protein kinase</fullName>
        <ecNumber evidence="1">2.7.11.1</ecNumber>
    </recommendedName>
</protein>
<dbReference type="InterPro" id="IPR011009">
    <property type="entry name" value="Kinase-like_dom_sf"/>
</dbReference>
<keyword evidence="5 14" id="KW-0418">Kinase</keyword>
<dbReference type="Proteomes" id="UP001529245">
    <property type="component" value="Unassembled WGS sequence"/>
</dbReference>
<keyword evidence="11" id="KW-0812">Transmembrane</keyword>
<dbReference type="RefSeq" id="WP_283203487.1">
    <property type="nucleotide sequence ID" value="NZ_JASGCB010000009.1"/>
</dbReference>
<dbReference type="PROSITE" id="PS00108">
    <property type="entry name" value="PROTEIN_KINASE_ST"/>
    <property type="match status" value="1"/>
</dbReference>
<dbReference type="EC" id="2.7.11.1" evidence="1"/>
<comment type="caution">
    <text evidence="14">The sequence shown here is derived from an EMBL/GenBank/DDBJ whole genome shotgun (WGS) entry which is preliminary data.</text>
</comment>
<evidence type="ECO:0000256" key="3">
    <source>
        <dbReference type="ARBA" id="ARBA00022679"/>
    </source>
</evidence>